<reference evidence="3 4" key="1">
    <citation type="journal article" date="2015" name="Fungal Genet. Biol.">
        <title>Evolution of novel wood decay mechanisms in Agaricales revealed by the genome sequences of Fistulina hepatica and Cylindrobasidium torrendii.</title>
        <authorList>
            <person name="Floudas D."/>
            <person name="Held B.W."/>
            <person name="Riley R."/>
            <person name="Nagy L.G."/>
            <person name="Koehler G."/>
            <person name="Ransdell A.S."/>
            <person name="Younus H."/>
            <person name="Chow J."/>
            <person name="Chiniquy J."/>
            <person name="Lipzen A."/>
            <person name="Tritt A."/>
            <person name="Sun H."/>
            <person name="Haridas S."/>
            <person name="LaButti K."/>
            <person name="Ohm R.A."/>
            <person name="Kues U."/>
            <person name="Blanchette R.A."/>
            <person name="Grigoriev I.V."/>
            <person name="Minto R.E."/>
            <person name="Hibbett D.S."/>
        </authorList>
    </citation>
    <scope>NUCLEOTIDE SEQUENCE [LARGE SCALE GENOMIC DNA]</scope>
    <source>
        <strain evidence="3 4">ATCC 64428</strain>
    </source>
</reference>
<accession>A0A0D7AG46</accession>
<protein>
    <submittedName>
        <fullName evidence="3">Uncharacterized protein</fullName>
    </submittedName>
</protein>
<keyword evidence="2" id="KW-1133">Transmembrane helix</keyword>
<feature type="region of interest" description="Disordered" evidence="1">
    <location>
        <begin position="69"/>
        <end position="133"/>
    </location>
</feature>
<organism evidence="3 4">
    <name type="scientific">Fistulina hepatica ATCC 64428</name>
    <dbReference type="NCBI Taxonomy" id="1128425"/>
    <lineage>
        <taxon>Eukaryota</taxon>
        <taxon>Fungi</taxon>
        <taxon>Dikarya</taxon>
        <taxon>Basidiomycota</taxon>
        <taxon>Agaricomycotina</taxon>
        <taxon>Agaricomycetes</taxon>
        <taxon>Agaricomycetidae</taxon>
        <taxon>Agaricales</taxon>
        <taxon>Fistulinaceae</taxon>
        <taxon>Fistulina</taxon>
    </lineage>
</organism>
<dbReference type="AlphaFoldDB" id="A0A0D7AG46"/>
<name>A0A0D7AG46_9AGAR</name>
<evidence type="ECO:0000313" key="4">
    <source>
        <dbReference type="Proteomes" id="UP000054144"/>
    </source>
</evidence>
<sequence>MSYIQLTASLAIAALLVLFLCMNRLKQRRLRKKRPRGTMIFDPNVFGKAGAQSSEAVPLTESISFEPGEAAAAAADPDVSAMPSIGSSLGMGNVFQSQSGEDSDRTVNRTSSTATSHHPSGYAPAPTEDPDGTTRITQLQAVPEAMSDHGHDLHNPHSVEGGDYDEDSPHWATTGAQQLNVPSRMSMPFDQDFSIYSPTPHAPVPHYMLESHALTAFEAEAMATPKNEQPAYREAR</sequence>
<feature type="transmembrane region" description="Helical" evidence="2">
    <location>
        <begin position="6"/>
        <end position="25"/>
    </location>
</feature>
<feature type="region of interest" description="Disordered" evidence="1">
    <location>
        <begin position="146"/>
        <end position="172"/>
    </location>
</feature>
<feature type="compositionally biased region" description="Basic and acidic residues" evidence="1">
    <location>
        <begin position="146"/>
        <end position="157"/>
    </location>
</feature>
<dbReference type="EMBL" id="KN881676">
    <property type="protein sequence ID" value="KIY50397.1"/>
    <property type="molecule type" value="Genomic_DNA"/>
</dbReference>
<keyword evidence="2" id="KW-0472">Membrane</keyword>
<evidence type="ECO:0000313" key="3">
    <source>
        <dbReference type="EMBL" id="KIY50397.1"/>
    </source>
</evidence>
<proteinExistence type="predicted"/>
<keyword evidence="4" id="KW-1185">Reference proteome</keyword>
<evidence type="ECO:0000256" key="2">
    <source>
        <dbReference type="SAM" id="Phobius"/>
    </source>
</evidence>
<feature type="compositionally biased region" description="Polar residues" evidence="1">
    <location>
        <begin position="108"/>
        <end position="118"/>
    </location>
</feature>
<dbReference type="Proteomes" id="UP000054144">
    <property type="component" value="Unassembled WGS sequence"/>
</dbReference>
<evidence type="ECO:0000256" key="1">
    <source>
        <dbReference type="SAM" id="MobiDB-lite"/>
    </source>
</evidence>
<gene>
    <name evidence="3" type="ORF">FISHEDRAFT_71998</name>
</gene>
<keyword evidence="2" id="KW-0812">Transmembrane</keyword>